<keyword evidence="1" id="KW-0732">Signal</keyword>
<reference evidence="2 3" key="1">
    <citation type="submission" date="2020-08" db="EMBL/GenBank/DDBJ databases">
        <title>Genomic Encyclopedia of Type Strains, Phase IV (KMG-IV): sequencing the most valuable type-strain genomes for metagenomic binning, comparative biology and taxonomic classification.</title>
        <authorList>
            <person name="Goeker M."/>
        </authorList>
    </citation>
    <scope>NUCLEOTIDE SEQUENCE [LARGE SCALE GENOMIC DNA]</scope>
    <source>
        <strain evidence="2 3">DSM 28570</strain>
    </source>
</reference>
<dbReference type="EMBL" id="JACHEO010000002">
    <property type="protein sequence ID" value="MBB5346875.1"/>
    <property type="molecule type" value="Genomic_DNA"/>
</dbReference>
<proteinExistence type="predicted"/>
<evidence type="ECO:0008006" key="4">
    <source>
        <dbReference type="Google" id="ProtNLM"/>
    </source>
</evidence>
<evidence type="ECO:0000313" key="2">
    <source>
        <dbReference type="EMBL" id="MBB5346875.1"/>
    </source>
</evidence>
<feature type="signal peptide" evidence="1">
    <location>
        <begin position="1"/>
        <end position="21"/>
    </location>
</feature>
<dbReference type="AlphaFoldDB" id="A0A840UMN1"/>
<gene>
    <name evidence="2" type="ORF">HNQ81_000585</name>
</gene>
<comment type="caution">
    <text evidence="2">The sequence shown here is derived from an EMBL/GenBank/DDBJ whole genome shotgun (WGS) entry which is preliminary data.</text>
</comment>
<dbReference type="Proteomes" id="UP000539642">
    <property type="component" value="Unassembled WGS sequence"/>
</dbReference>
<dbReference type="RefSeq" id="WP_183348135.1">
    <property type="nucleotide sequence ID" value="NZ_JACHEO010000002.1"/>
</dbReference>
<protein>
    <recommendedName>
        <fullName evidence="4">Lipoprotein</fullName>
    </recommendedName>
</protein>
<accession>A0A840UMN1</accession>
<name>A0A840UMN1_9BACT</name>
<dbReference type="PROSITE" id="PS51257">
    <property type="entry name" value="PROKAR_LIPOPROTEIN"/>
    <property type="match status" value="1"/>
</dbReference>
<feature type="chain" id="PRO_5032452272" description="Lipoprotein" evidence="1">
    <location>
        <begin position="22"/>
        <end position="164"/>
    </location>
</feature>
<keyword evidence="3" id="KW-1185">Reference proteome</keyword>
<evidence type="ECO:0000256" key="1">
    <source>
        <dbReference type="SAM" id="SignalP"/>
    </source>
</evidence>
<sequence length="164" mass="19070">MLMWSLRSMMVLMVLVTAGCAAGTGQYGSAAKSIAIDRIFLSGPLPAEYRYFYNGVKGEPVAILGLSREYALRSDFWTEIDLDDRQMKDWRKFFLQSMTWYDDRSHGRMSYDGYRLSDQQGKHIGILYSRYEWIVVEFLQENGILVHPPQPHVIRSSLWEDFPL</sequence>
<evidence type="ECO:0000313" key="3">
    <source>
        <dbReference type="Proteomes" id="UP000539642"/>
    </source>
</evidence>
<organism evidence="2 3">
    <name type="scientific">Desulfoprunum benzoelyticum</name>
    <dbReference type="NCBI Taxonomy" id="1506996"/>
    <lineage>
        <taxon>Bacteria</taxon>
        <taxon>Pseudomonadati</taxon>
        <taxon>Thermodesulfobacteriota</taxon>
        <taxon>Desulfobulbia</taxon>
        <taxon>Desulfobulbales</taxon>
        <taxon>Desulfobulbaceae</taxon>
        <taxon>Desulfoprunum</taxon>
    </lineage>
</organism>